<dbReference type="InterPro" id="IPR011611">
    <property type="entry name" value="PfkB_dom"/>
</dbReference>
<dbReference type="InterPro" id="IPR036388">
    <property type="entry name" value="WH-like_DNA-bd_sf"/>
</dbReference>
<dbReference type="Pfam" id="PF00126">
    <property type="entry name" value="HTH_1"/>
    <property type="match status" value="1"/>
</dbReference>
<evidence type="ECO:0000256" key="4">
    <source>
        <dbReference type="ARBA" id="ARBA00023015"/>
    </source>
</evidence>
<dbReference type="SUPFAM" id="SSF53613">
    <property type="entry name" value="Ribokinase-like"/>
    <property type="match status" value="1"/>
</dbReference>
<dbReference type="PRINTS" id="PR00039">
    <property type="entry name" value="HTHLYSR"/>
</dbReference>
<dbReference type="Proteomes" id="UP000264702">
    <property type="component" value="Unassembled WGS sequence"/>
</dbReference>
<accession>A0A372IKD3</accession>
<dbReference type="Gene3D" id="3.40.1190.20">
    <property type="match status" value="1"/>
</dbReference>
<evidence type="ECO:0000256" key="3">
    <source>
        <dbReference type="ARBA" id="ARBA00022777"/>
    </source>
</evidence>
<dbReference type="GO" id="GO:0016301">
    <property type="term" value="F:kinase activity"/>
    <property type="evidence" value="ECO:0007669"/>
    <property type="project" value="UniProtKB-KW"/>
</dbReference>
<feature type="compositionally biased region" description="Basic and acidic residues" evidence="7">
    <location>
        <begin position="84"/>
        <end position="95"/>
    </location>
</feature>
<comment type="caution">
    <text evidence="9">The sequence shown here is derived from an EMBL/GenBank/DDBJ whole genome shotgun (WGS) entry which is preliminary data.</text>
</comment>
<dbReference type="Pfam" id="PF00294">
    <property type="entry name" value="PfkB"/>
    <property type="match status" value="1"/>
</dbReference>
<organism evidence="9 10">
    <name type="scientific">Paracidobacterium acidisoli</name>
    <dbReference type="NCBI Taxonomy" id="2303751"/>
    <lineage>
        <taxon>Bacteria</taxon>
        <taxon>Pseudomonadati</taxon>
        <taxon>Acidobacteriota</taxon>
        <taxon>Terriglobia</taxon>
        <taxon>Terriglobales</taxon>
        <taxon>Acidobacteriaceae</taxon>
        <taxon>Paracidobacterium</taxon>
    </lineage>
</organism>
<evidence type="ECO:0000256" key="2">
    <source>
        <dbReference type="ARBA" id="ARBA00022679"/>
    </source>
</evidence>
<comment type="similarity">
    <text evidence="1">Belongs to the LysR transcriptional regulatory family.</text>
</comment>
<feature type="domain" description="HTH lysR-type" evidence="8">
    <location>
        <begin position="1"/>
        <end position="58"/>
    </location>
</feature>
<evidence type="ECO:0000259" key="8">
    <source>
        <dbReference type="PROSITE" id="PS50931"/>
    </source>
</evidence>
<evidence type="ECO:0000313" key="9">
    <source>
        <dbReference type="EMBL" id="RFU15386.1"/>
    </source>
</evidence>
<keyword evidence="10" id="KW-1185">Reference proteome</keyword>
<keyword evidence="5" id="KW-0238">DNA-binding</keyword>
<dbReference type="InterPro" id="IPR036390">
    <property type="entry name" value="WH_DNA-bd_sf"/>
</dbReference>
<dbReference type="GO" id="GO:0003677">
    <property type="term" value="F:DNA binding"/>
    <property type="evidence" value="ECO:0007669"/>
    <property type="project" value="UniProtKB-KW"/>
</dbReference>
<dbReference type="InterPro" id="IPR052562">
    <property type="entry name" value="Ketohexokinase-related"/>
</dbReference>
<dbReference type="EMBL" id="QVQT01000006">
    <property type="protein sequence ID" value="RFU15386.1"/>
    <property type="molecule type" value="Genomic_DNA"/>
</dbReference>
<evidence type="ECO:0000256" key="5">
    <source>
        <dbReference type="ARBA" id="ARBA00023125"/>
    </source>
</evidence>
<dbReference type="GO" id="GO:0003700">
    <property type="term" value="F:DNA-binding transcription factor activity"/>
    <property type="evidence" value="ECO:0007669"/>
    <property type="project" value="InterPro"/>
</dbReference>
<feature type="region of interest" description="Disordered" evidence="7">
    <location>
        <begin position="82"/>
        <end position="104"/>
    </location>
</feature>
<dbReference type="InterPro" id="IPR000847">
    <property type="entry name" value="LysR_HTH_N"/>
</dbReference>
<keyword evidence="4" id="KW-0805">Transcription regulation</keyword>
<dbReference type="Gene3D" id="1.10.10.10">
    <property type="entry name" value="Winged helix-like DNA-binding domain superfamily/Winged helix DNA-binding domain"/>
    <property type="match status" value="1"/>
</dbReference>
<evidence type="ECO:0000256" key="1">
    <source>
        <dbReference type="ARBA" id="ARBA00009437"/>
    </source>
</evidence>
<evidence type="ECO:0000313" key="10">
    <source>
        <dbReference type="Proteomes" id="UP000264702"/>
    </source>
</evidence>
<keyword evidence="6" id="KW-0804">Transcription</keyword>
<dbReference type="PANTHER" id="PTHR42774">
    <property type="entry name" value="PHOSPHOTRANSFERASE SYSTEM TRANSPORT PROTEIN"/>
    <property type="match status" value="1"/>
</dbReference>
<evidence type="ECO:0000256" key="7">
    <source>
        <dbReference type="SAM" id="MobiDB-lite"/>
    </source>
</evidence>
<reference evidence="9 10" key="1">
    <citation type="submission" date="2018-08" db="EMBL/GenBank/DDBJ databases">
        <title>Acidipila sp. 4G-K13, an acidobacterium isolated from forest soil.</title>
        <authorList>
            <person name="Gao Z.-H."/>
            <person name="Qiu L.-H."/>
        </authorList>
    </citation>
    <scope>NUCLEOTIDE SEQUENCE [LARGE SCALE GENOMIC DNA]</scope>
    <source>
        <strain evidence="9 10">4G-K13</strain>
    </source>
</reference>
<sequence length="422" mass="45531">MELKQLASFTAVAEQRSFPGAARLLHLTQPVLARRMRELEETLGVRLFVHEGDSVRLTHAGQVFLKEAQALLAQAERATALTRHAAEEHTAEQKDAPASNGFPAADEPAMVDLVGVGLNATDTVIPLPHHPAPGSKVEYHAASVHPGGQTATTVVACQHWGMRTRYVGKLGDDSAAALHREAFARAGVDAQLITVEGAASPQSIILVDGEGERSVLCQRDERLTLQPDELDRAWIQRARALHIDGFDTAAAALAAGWAREAGIPVIADLDELYPGVDELLTKIDYLIVSRDFPCRLMQENDLETALRGMQRRYGNTLTAATLGHDGVLAWDGRQMHYVPAFHVPVADTTGAGDIFHAGFIYGLLQAWPLERTLEFACAAAALNCMAAGARGGIQTVEAVEKLMASGARYHSAFCVADESWTR</sequence>
<dbReference type="PROSITE" id="PS00584">
    <property type="entry name" value="PFKB_KINASES_2"/>
    <property type="match status" value="1"/>
</dbReference>
<dbReference type="InterPro" id="IPR002173">
    <property type="entry name" value="Carboh/pur_kinase_PfkB_CS"/>
</dbReference>
<keyword evidence="2" id="KW-0808">Transferase</keyword>
<dbReference type="PANTHER" id="PTHR42774:SF3">
    <property type="entry name" value="KETOHEXOKINASE"/>
    <property type="match status" value="1"/>
</dbReference>
<dbReference type="PROSITE" id="PS50931">
    <property type="entry name" value="HTH_LYSR"/>
    <property type="match status" value="1"/>
</dbReference>
<dbReference type="SUPFAM" id="SSF46785">
    <property type="entry name" value="Winged helix' DNA-binding domain"/>
    <property type="match status" value="1"/>
</dbReference>
<name>A0A372IKD3_9BACT</name>
<dbReference type="AlphaFoldDB" id="A0A372IKD3"/>
<protein>
    <submittedName>
        <fullName evidence="9">LysR family transcriptional regulator</fullName>
    </submittedName>
</protein>
<gene>
    <name evidence="9" type="ORF">D0Y96_17100</name>
</gene>
<proteinExistence type="inferred from homology"/>
<dbReference type="FunFam" id="1.10.10.10:FF:000001">
    <property type="entry name" value="LysR family transcriptional regulator"/>
    <property type="match status" value="1"/>
</dbReference>
<dbReference type="InterPro" id="IPR029056">
    <property type="entry name" value="Ribokinase-like"/>
</dbReference>
<dbReference type="RefSeq" id="WP_117302319.1">
    <property type="nucleotide sequence ID" value="NZ_QVQT02000006.1"/>
</dbReference>
<evidence type="ECO:0000256" key="6">
    <source>
        <dbReference type="ARBA" id="ARBA00023163"/>
    </source>
</evidence>
<keyword evidence="3" id="KW-0418">Kinase</keyword>